<dbReference type="Proteomes" id="UP000326198">
    <property type="component" value="Unassembled WGS sequence"/>
</dbReference>
<name>A0A5N7B260_9EURO</name>
<evidence type="ECO:0000256" key="1">
    <source>
        <dbReference type="SAM" id="MobiDB-lite"/>
    </source>
</evidence>
<accession>A0A5N7B260</accession>
<evidence type="ECO:0000313" key="2">
    <source>
        <dbReference type="EMBL" id="KAE8376091.1"/>
    </source>
</evidence>
<gene>
    <name evidence="2" type="ORF">BDV26DRAFT_266375</name>
</gene>
<keyword evidence="3" id="KW-1185">Reference proteome</keyword>
<evidence type="ECO:0000313" key="3">
    <source>
        <dbReference type="Proteomes" id="UP000326198"/>
    </source>
</evidence>
<dbReference type="EMBL" id="ML736247">
    <property type="protein sequence ID" value="KAE8376091.1"/>
    <property type="molecule type" value="Genomic_DNA"/>
</dbReference>
<feature type="non-terminal residue" evidence="2">
    <location>
        <position position="67"/>
    </location>
</feature>
<dbReference type="AlphaFoldDB" id="A0A5N7B260"/>
<feature type="region of interest" description="Disordered" evidence="1">
    <location>
        <begin position="1"/>
        <end position="24"/>
    </location>
</feature>
<sequence>MKSTQSIIHRWDAKEGQTSDPLTTMKRHLQPSPIHSLHQTRPPITLIGERITAASLRRTGEPYLRSF</sequence>
<reference evidence="2 3" key="1">
    <citation type="submission" date="2019-04" db="EMBL/GenBank/DDBJ databases">
        <title>Friends and foes A comparative genomics studyof 23 Aspergillus species from section Flavi.</title>
        <authorList>
            <consortium name="DOE Joint Genome Institute"/>
            <person name="Kjaerbolling I."/>
            <person name="Vesth T."/>
            <person name="Frisvad J.C."/>
            <person name="Nybo J.L."/>
            <person name="Theobald S."/>
            <person name="Kildgaard S."/>
            <person name="Isbrandt T."/>
            <person name="Kuo A."/>
            <person name="Sato A."/>
            <person name="Lyhne E.K."/>
            <person name="Kogle M.E."/>
            <person name="Wiebenga A."/>
            <person name="Kun R.S."/>
            <person name="Lubbers R.J."/>
            <person name="Makela M.R."/>
            <person name="Barry K."/>
            <person name="Chovatia M."/>
            <person name="Clum A."/>
            <person name="Daum C."/>
            <person name="Haridas S."/>
            <person name="He G."/>
            <person name="LaButti K."/>
            <person name="Lipzen A."/>
            <person name="Mondo S."/>
            <person name="Riley R."/>
            <person name="Salamov A."/>
            <person name="Simmons B.A."/>
            <person name="Magnuson J.K."/>
            <person name="Henrissat B."/>
            <person name="Mortensen U.H."/>
            <person name="Larsen T.O."/>
            <person name="Devries R.P."/>
            <person name="Grigoriev I.V."/>
            <person name="Machida M."/>
            <person name="Baker S.E."/>
            <person name="Andersen M.R."/>
        </authorList>
    </citation>
    <scope>NUCLEOTIDE SEQUENCE [LARGE SCALE GENOMIC DNA]</scope>
    <source>
        <strain evidence="2 3">IBT 29228</strain>
    </source>
</reference>
<protein>
    <submittedName>
        <fullName evidence="2">Uncharacterized protein</fullName>
    </submittedName>
</protein>
<organism evidence="2 3">
    <name type="scientific">Aspergillus bertholletiae</name>
    <dbReference type="NCBI Taxonomy" id="1226010"/>
    <lineage>
        <taxon>Eukaryota</taxon>
        <taxon>Fungi</taxon>
        <taxon>Dikarya</taxon>
        <taxon>Ascomycota</taxon>
        <taxon>Pezizomycotina</taxon>
        <taxon>Eurotiomycetes</taxon>
        <taxon>Eurotiomycetidae</taxon>
        <taxon>Eurotiales</taxon>
        <taxon>Aspergillaceae</taxon>
        <taxon>Aspergillus</taxon>
        <taxon>Aspergillus subgen. Circumdati</taxon>
    </lineage>
</organism>
<proteinExistence type="predicted"/>